<evidence type="ECO:0000313" key="2">
    <source>
        <dbReference type="EMBL" id="QEQ96921.1"/>
    </source>
</evidence>
<sequence>MEIEYAYSVYENIFYTGVGMLRFYLWLIPLAFVYSFYKHRASLLKLFGAVFTVSTLFYWEYDSLEEKFGTITYEESGVTLFQKSGQQVSLNPKQIERFWSISIGRSGGWSCYLLVKAEGRDYESFIVHKRDHLCEDDAILLNRFYGKG</sequence>
<keyword evidence="1" id="KW-1133">Transmembrane helix</keyword>
<proteinExistence type="predicted"/>
<evidence type="ECO:0000313" key="3">
    <source>
        <dbReference type="Proteomes" id="UP000324760"/>
    </source>
</evidence>
<gene>
    <name evidence="2" type="ORF">F0U83_09420</name>
</gene>
<dbReference type="Proteomes" id="UP000324760">
    <property type="component" value="Chromosome"/>
</dbReference>
<dbReference type="RefSeq" id="WP_138988296.1">
    <property type="nucleotide sequence ID" value="NZ_CP043869.1"/>
</dbReference>
<keyword evidence="1" id="KW-0812">Transmembrane</keyword>
<dbReference type="KEGG" id="ncu:F0U83_09420"/>
<dbReference type="EMBL" id="CP043869">
    <property type="protein sequence ID" value="QEQ96921.1"/>
    <property type="molecule type" value="Genomic_DNA"/>
</dbReference>
<evidence type="ECO:0000256" key="1">
    <source>
        <dbReference type="SAM" id="Phobius"/>
    </source>
</evidence>
<keyword evidence="3" id="KW-1185">Reference proteome</keyword>
<accession>A0A5P1RCD9</accession>
<name>A0A5P1RCD9_9GAMM</name>
<reference evidence="2 3" key="1">
    <citation type="journal article" date="2019" name="Biochem. Eng. J.">
        <title>Metabolic engineering of the marine bacteria Neptunomonas concharum for the production of acetoin and meso-2,3-butanediol from acetate.</title>
        <authorList>
            <person name="Li W."/>
            <person name="Pu N."/>
            <person name="Liu C.-X."/>
            <person name="Yuan Q.-P."/>
            <person name="Li Z.-J."/>
        </authorList>
    </citation>
    <scope>NUCLEOTIDE SEQUENCE [LARGE SCALE GENOMIC DNA]</scope>
    <source>
        <strain evidence="2 3">JCM17730</strain>
    </source>
</reference>
<feature type="transmembrane region" description="Helical" evidence="1">
    <location>
        <begin position="12"/>
        <end position="36"/>
    </location>
</feature>
<dbReference type="AlphaFoldDB" id="A0A5P1RCD9"/>
<protein>
    <submittedName>
        <fullName evidence="2">Uncharacterized protein</fullName>
    </submittedName>
</protein>
<organism evidence="2 3">
    <name type="scientific">Neptunomonas concharum</name>
    <dbReference type="NCBI Taxonomy" id="1031538"/>
    <lineage>
        <taxon>Bacteria</taxon>
        <taxon>Pseudomonadati</taxon>
        <taxon>Pseudomonadota</taxon>
        <taxon>Gammaproteobacteria</taxon>
        <taxon>Oceanospirillales</taxon>
        <taxon>Oceanospirillaceae</taxon>
        <taxon>Neptunomonas</taxon>
    </lineage>
</organism>
<dbReference type="OrthoDB" id="9910449at2"/>
<keyword evidence="1" id="KW-0472">Membrane</keyword>